<sequence length="658" mass="70546">MPSTPPPPPPTARTPLQRARAGMAAHRAWTVVAGLLLALVVLMLLWDWNWFKRPVERLVEARTGRSFVIGGELDVDLGRVTTVRADVLRLGNAAWSDEPVMAAADRLEFQVEVLPLLFRRQVRLPEIRLSRPVLVLETGPDGAPGNWDFGTDDGGGEPVRIRRLWVDNGGLRFVDGPGDTFIELQVRSLQARDADAAPPIALEGGGRWSGNAFSLQGTAESPLELQDADAPYRIDLRAQAGATRAHARGALTAPFELRGMDLQFALSGRNLEHLYPLVGVAMPDTPPYALDGRLRREGDTWHYQKFTGKVGQSDLSGTAAVTVGGVRPRFEADLESQRLDFDDLAGFIGGTPDAEGDALDPELVARERALAAKGRVIPDTPYELGKLRSMDADVRLRARRINAPGLPIDDMDAHLKLDAGLVRLDPLNFGIAGGAVRSTVRMDAREDTIRSHLQASVRRVDLGGLFPDSTLASQAVGRIGGEFDLAGTGNSVAAMLGSADGDVAIGMGAGRVSNLLVELAGIDIYETLKYLIGKDKQIPIRCAFAEFDVERGRMTSTAMAIDTTDTIIIGKGTIDLGDESLDIELRPRPKDRSILALRTPLTIGGTFAAPSFRPDMARLGLRGAIAIALGSIAPPAALLATLELGGGEDSDCGGQYAR</sequence>
<keyword evidence="4" id="KW-1185">Reference proteome</keyword>
<dbReference type="PANTHER" id="PTHR30441">
    <property type="entry name" value="DUF748 DOMAIN-CONTAINING PROTEIN"/>
    <property type="match status" value="1"/>
</dbReference>
<gene>
    <name evidence="3" type="ORF">H0E82_06955</name>
</gene>
<proteinExistence type="predicted"/>
<feature type="domain" description="AsmA" evidence="2">
    <location>
        <begin position="31"/>
        <end position="150"/>
    </location>
</feature>
<dbReference type="PANTHER" id="PTHR30441:SF9">
    <property type="entry name" value="ASMA FAMILY PROTEIN YHJG"/>
    <property type="match status" value="1"/>
</dbReference>
<dbReference type="Pfam" id="PF05170">
    <property type="entry name" value="AsmA"/>
    <property type="match status" value="2"/>
</dbReference>
<evidence type="ECO:0000259" key="2">
    <source>
        <dbReference type="Pfam" id="PF05170"/>
    </source>
</evidence>
<dbReference type="AlphaFoldDB" id="A0A7Z0QPM6"/>
<evidence type="ECO:0000313" key="3">
    <source>
        <dbReference type="EMBL" id="NYZ62502.1"/>
    </source>
</evidence>
<reference evidence="3 4" key="1">
    <citation type="submission" date="2020-07" db="EMBL/GenBank/DDBJ databases">
        <title>isolation of Luteimonas sp. SJ-16.</title>
        <authorList>
            <person name="Huang X.-X."/>
            <person name="Xu L."/>
            <person name="Sun J.-Q."/>
        </authorList>
    </citation>
    <scope>NUCLEOTIDE SEQUENCE [LARGE SCALE GENOMIC DNA]</scope>
    <source>
        <strain evidence="3 4">SJ-16</strain>
    </source>
</reference>
<name>A0A7Z0QPM6_9GAMM</name>
<organism evidence="3 4">
    <name type="scientific">Luteimonas deserti</name>
    <dbReference type="NCBI Taxonomy" id="2752306"/>
    <lineage>
        <taxon>Bacteria</taxon>
        <taxon>Pseudomonadati</taxon>
        <taxon>Pseudomonadota</taxon>
        <taxon>Gammaproteobacteria</taxon>
        <taxon>Lysobacterales</taxon>
        <taxon>Lysobacteraceae</taxon>
        <taxon>Luteimonas</taxon>
    </lineage>
</organism>
<feature type="domain" description="AsmA" evidence="2">
    <location>
        <begin position="223"/>
        <end position="557"/>
    </location>
</feature>
<dbReference type="GO" id="GO:0005886">
    <property type="term" value="C:plasma membrane"/>
    <property type="evidence" value="ECO:0007669"/>
    <property type="project" value="TreeGrafter"/>
</dbReference>
<evidence type="ECO:0000313" key="4">
    <source>
        <dbReference type="Proteomes" id="UP000589896"/>
    </source>
</evidence>
<protein>
    <submittedName>
        <fullName evidence="3">AsmA family protein</fullName>
    </submittedName>
</protein>
<dbReference type="Proteomes" id="UP000589896">
    <property type="component" value="Unassembled WGS sequence"/>
</dbReference>
<dbReference type="EMBL" id="JACCJZ010000013">
    <property type="protein sequence ID" value="NYZ62502.1"/>
    <property type="molecule type" value="Genomic_DNA"/>
</dbReference>
<feature type="transmembrane region" description="Helical" evidence="1">
    <location>
        <begin position="28"/>
        <end position="48"/>
    </location>
</feature>
<dbReference type="GO" id="GO:0090313">
    <property type="term" value="P:regulation of protein targeting to membrane"/>
    <property type="evidence" value="ECO:0007669"/>
    <property type="project" value="TreeGrafter"/>
</dbReference>
<dbReference type="InterPro" id="IPR007844">
    <property type="entry name" value="AsmA"/>
</dbReference>
<accession>A0A7Z0QPM6</accession>
<comment type="caution">
    <text evidence="3">The sequence shown here is derived from an EMBL/GenBank/DDBJ whole genome shotgun (WGS) entry which is preliminary data.</text>
</comment>
<dbReference type="InterPro" id="IPR052894">
    <property type="entry name" value="AsmA-related"/>
</dbReference>
<evidence type="ECO:0000256" key="1">
    <source>
        <dbReference type="SAM" id="Phobius"/>
    </source>
</evidence>
<dbReference type="RefSeq" id="WP_180544714.1">
    <property type="nucleotide sequence ID" value="NZ_JACCJZ010000013.1"/>
</dbReference>
<keyword evidence="1" id="KW-0472">Membrane</keyword>
<keyword evidence="1" id="KW-0812">Transmembrane</keyword>
<keyword evidence="1" id="KW-1133">Transmembrane helix</keyword>